<gene>
    <name evidence="1" type="ORF">H6P81_018531</name>
</gene>
<dbReference type="AlphaFoldDB" id="A0AAV7E5E8"/>
<keyword evidence="2" id="KW-1185">Reference proteome</keyword>
<evidence type="ECO:0000313" key="1">
    <source>
        <dbReference type="EMBL" id="KAG9442677.1"/>
    </source>
</evidence>
<comment type="caution">
    <text evidence="1">The sequence shown here is derived from an EMBL/GenBank/DDBJ whole genome shotgun (WGS) entry which is preliminary data.</text>
</comment>
<accession>A0AAV7E5E8</accession>
<reference evidence="1 2" key="1">
    <citation type="submission" date="2021-07" db="EMBL/GenBank/DDBJ databases">
        <title>The Aristolochia fimbriata genome: insights into angiosperm evolution, floral development and chemical biosynthesis.</title>
        <authorList>
            <person name="Jiao Y."/>
        </authorList>
    </citation>
    <scope>NUCLEOTIDE SEQUENCE [LARGE SCALE GENOMIC DNA]</scope>
    <source>
        <strain evidence="1">IBCAS-2021</strain>
        <tissue evidence="1">Leaf</tissue>
    </source>
</reference>
<name>A0AAV7E5E8_ARIFI</name>
<proteinExistence type="predicted"/>
<organism evidence="1 2">
    <name type="scientific">Aristolochia fimbriata</name>
    <name type="common">White veined hardy Dutchman's pipe vine</name>
    <dbReference type="NCBI Taxonomy" id="158543"/>
    <lineage>
        <taxon>Eukaryota</taxon>
        <taxon>Viridiplantae</taxon>
        <taxon>Streptophyta</taxon>
        <taxon>Embryophyta</taxon>
        <taxon>Tracheophyta</taxon>
        <taxon>Spermatophyta</taxon>
        <taxon>Magnoliopsida</taxon>
        <taxon>Magnoliidae</taxon>
        <taxon>Piperales</taxon>
        <taxon>Aristolochiaceae</taxon>
        <taxon>Aristolochia</taxon>
    </lineage>
</organism>
<dbReference type="Proteomes" id="UP000825729">
    <property type="component" value="Unassembled WGS sequence"/>
</dbReference>
<evidence type="ECO:0000313" key="2">
    <source>
        <dbReference type="Proteomes" id="UP000825729"/>
    </source>
</evidence>
<sequence>MENCPLVSDLCNFLPSDVERGVVVNSYIKGFLVGFKSSGKEVFYARLVKIQKRKMKMLICASVESPEPANMLSDNSSCLKQQS</sequence>
<protein>
    <submittedName>
        <fullName evidence="1">Uncharacterized protein</fullName>
    </submittedName>
</protein>
<dbReference type="EMBL" id="JAINDJ010000007">
    <property type="protein sequence ID" value="KAG9442677.1"/>
    <property type="molecule type" value="Genomic_DNA"/>
</dbReference>